<feature type="transmembrane region" description="Helical" evidence="1">
    <location>
        <begin position="289"/>
        <end position="307"/>
    </location>
</feature>
<dbReference type="InterPro" id="IPR036890">
    <property type="entry name" value="HATPase_C_sf"/>
</dbReference>
<keyword evidence="3" id="KW-0418">Kinase</keyword>
<evidence type="ECO:0000256" key="1">
    <source>
        <dbReference type="SAM" id="Phobius"/>
    </source>
</evidence>
<dbReference type="GO" id="GO:0000155">
    <property type="term" value="F:phosphorelay sensor kinase activity"/>
    <property type="evidence" value="ECO:0007669"/>
    <property type="project" value="InterPro"/>
</dbReference>
<keyword evidence="1" id="KW-1133">Transmembrane helix</keyword>
<sequence>MKHIKPTVLILLLLGIFIYPAIKDFNRDKHLPNRYLKKEPDQNWEYVKDRLTTNDGNGRFINRYKTPILFELYDASKEDSLAVNNTIKELRELLPHKTIDYFNNYIGMSSQQVRKSGVYHNLEEGYKYKGDFKILDLITATIKMHFNGYDTTLPKTLLHRGIRTDLGLGNYIFRTNKSVSYNYFDVNYIYFSLNDSVPFIKKEKLVKYEMLRSLCDIKENSNAVKSIVPSAVFNSATYVPIAYTFTYQDEFLLKKLYAPDFDEQFQAYLYKHYNWRYAMHYLSSSELKVFSGVIIALLVLCVVILSKDFFLSSYFKSSYLNYLVPALIILSSILGLNRLYDHLANPNLISYSGWGEVLKVLVFVFTPSLVVSCFVWGLEKLFLKQGMAFYAVLFLKIASLLIAVLIPFSIYYYIVSKYFATVGLNAMSIINPLFAIALVVAIARGVLIYLKSYSDTIIKQKDLELSELKALNTQAELKSLQSQINPHFLYNALNSIAELSHTDAVKTEKMALSLSDLFRYSINRQGKQMSTVKDEVELVQTYLEIEQIRFGERLEFSIEVDKGLETQPLPMFLLQPLVENAVKHGISKLETKGIIKLIIEKTKKGLLISVYDNGPEFPEGLVSGHGLQSVFDLLRLSYKSRAKLNWVNQPEKKIEIVIED</sequence>
<feature type="transmembrane region" description="Helical" evidence="1">
    <location>
        <begin position="426"/>
        <end position="450"/>
    </location>
</feature>
<dbReference type="Pfam" id="PF06580">
    <property type="entry name" value="His_kinase"/>
    <property type="match status" value="1"/>
</dbReference>
<keyword evidence="1" id="KW-0472">Membrane</keyword>
<gene>
    <name evidence="3" type="ORF">ICJ83_04000</name>
</gene>
<keyword evidence="4" id="KW-1185">Reference proteome</keyword>
<organism evidence="3 4">
    <name type="scientific">Aestuariibaculum sediminum</name>
    <dbReference type="NCBI Taxonomy" id="2770637"/>
    <lineage>
        <taxon>Bacteria</taxon>
        <taxon>Pseudomonadati</taxon>
        <taxon>Bacteroidota</taxon>
        <taxon>Flavobacteriia</taxon>
        <taxon>Flavobacteriales</taxon>
        <taxon>Flavobacteriaceae</taxon>
    </lineage>
</organism>
<dbReference type="Proteomes" id="UP000600588">
    <property type="component" value="Unassembled WGS sequence"/>
</dbReference>
<evidence type="ECO:0000313" key="4">
    <source>
        <dbReference type="Proteomes" id="UP000600588"/>
    </source>
</evidence>
<dbReference type="RefSeq" id="WP_188229053.1">
    <property type="nucleotide sequence ID" value="NZ_JACVXB010000001.1"/>
</dbReference>
<dbReference type="AlphaFoldDB" id="A0A8J6Q1V3"/>
<dbReference type="Gene3D" id="3.30.565.10">
    <property type="entry name" value="Histidine kinase-like ATPase, C-terminal domain"/>
    <property type="match status" value="1"/>
</dbReference>
<dbReference type="InterPro" id="IPR050640">
    <property type="entry name" value="Bact_2-comp_sensor_kinase"/>
</dbReference>
<reference evidence="3 4" key="1">
    <citation type="submission" date="2020-09" db="EMBL/GenBank/DDBJ databases">
        <title>TT11 complete genome.</title>
        <authorList>
            <person name="Wu Z."/>
        </authorList>
    </citation>
    <scope>NUCLEOTIDE SEQUENCE [LARGE SCALE GENOMIC DNA]</scope>
    <source>
        <strain evidence="3 4">TT11</strain>
    </source>
</reference>
<dbReference type="SUPFAM" id="SSF55874">
    <property type="entry name" value="ATPase domain of HSP90 chaperone/DNA topoisomerase II/histidine kinase"/>
    <property type="match status" value="1"/>
</dbReference>
<dbReference type="EMBL" id="JACVXB010000001">
    <property type="protein sequence ID" value="MBD0831289.1"/>
    <property type="molecule type" value="Genomic_DNA"/>
</dbReference>
<feature type="domain" description="Signal transduction histidine kinase internal region" evidence="2">
    <location>
        <begin position="475"/>
        <end position="554"/>
    </location>
</feature>
<protein>
    <submittedName>
        <fullName evidence="3">Histidine kinase</fullName>
    </submittedName>
</protein>
<evidence type="ECO:0000259" key="2">
    <source>
        <dbReference type="Pfam" id="PF06580"/>
    </source>
</evidence>
<feature type="transmembrane region" description="Helical" evidence="1">
    <location>
        <begin position="360"/>
        <end position="378"/>
    </location>
</feature>
<dbReference type="PANTHER" id="PTHR34220">
    <property type="entry name" value="SENSOR HISTIDINE KINASE YPDA"/>
    <property type="match status" value="1"/>
</dbReference>
<feature type="transmembrane region" description="Helical" evidence="1">
    <location>
        <begin position="390"/>
        <end position="414"/>
    </location>
</feature>
<evidence type="ECO:0000313" key="3">
    <source>
        <dbReference type="EMBL" id="MBD0831289.1"/>
    </source>
</evidence>
<dbReference type="GO" id="GO:0016020">
    <property type="term" value="C:membrane"/>
    <property type="evidence" value="ECO:0007669"/>
    <property type="project" value="InterPro"/>
</dbReference>
<keyword evidence="3" id="KW-0808">Transferase</keyword>
<feature type="transmembrane region" description="Helical" evidence="1">
    <location>
        <begin position="319"/>
        <end position="340"/>
    </location>
</feature>
<comment type="caution">
    <text evidence="3">The sequence shown here is derived from an EMBL/GenBank/DDBJ whole genome shotgun (WGS) entry which is preliminary data.</text>
</comment>
<dbReference type="PANTHER" id="PTHR34220:SF7">
    <property type="entry name" value="SENSOR HISTIDINE KINASE YPDA"/>
    <property type="match status" value="1"/>
</dbReference>
<proteinExistence type="predicted"/>
<accession>A0A8J6Q1V3</accession>
<dbReference type="InterPro" id="IPR010559">
    <property type="entry name" value="Sig_transdc_His_kin_internal"/>
</dbReference>
<keyword evidence="1" id="KW-0812">Transmembrane</keyword>
<name>A0A8J6Q1V3_9FLAO</name>